<feature type="compositionally biased region" description="Polar residues" evidence="1">
    <location>
        <begin position="415"/>
        <end position="426"/>
    </location>
</feature>
<dbReference type="EMBL" id="JABWDY010001399">
    <property type="protein sequence ID" value="KAF5207462.1"/>
    <property type="molecule type" value="Genomic_DNA"/>
</dbReference>
<feature type="compositionally biased region" description="Basic and acidic residues" evidence="1">
    <location>
        <begin position="443"/>
        <end position="478"/>
    </location>
</feature>
<comment type="caution">
    <text evidence="3">The sequence shown here is derived from an EMBL/GenBank/DDBJ whole genome shotgun (WGS) entry which is preliminary data.</text>
</comment>
<dbReference type="CDD" id="cd23021">
    <property type="entry name" value="zf-HIT_IN80B"/>
    <property type="match status" value="1"/>
</dbReference>
<dbReference type="AlphaFoldDB" id="A0A7J6XG36"/>
<feature type="domain" description="INO80 complex subunit B-like conserved region" evidence="2">
    <location>
        <begin position="449"/>
        <end position="534"/>
    </location>
</feature>
<feature type="compositionally biased region" description="Basic and acidic residues" evidence="1">
    <location>
        <begin position="485"/>
        <end position="508"/>
    </location>
</feature>
<feature type="region of interest" description="Disordered" evidence="1">
    <location>
        <begin position="192"/>
        <end position="298"/>
    </location>
</feature>
<feature type="region of interest" description="Disordered" evidence="1">
    <location>
        <begin position="1"/>
        <end position="35"/>
    </location>
</feature>
<dbReference type="GO" id="GO:0006338">
    <property type="term" value="P:chromatin remodeling"/>
    <property type="evidence" value="ECO:0007669"/>
    <property type="project" value="InterPro"/>
</dbReference>
<dbReference type="GO" id="GO:0031011">
    <property type="term" value="C:Ino80 complex"/>
    <property type="evidence" value="ECO:0007669"/>
    <property type="project" value="InterPro"/>
</dbReference>
<dbReference type="SMART" id="SM01406">
    <property type="entry name" value="PAPA-1"/>
    <property type="match status" value="1"/>
</dbReference>
<gene>
    <name evidence="3" type="ORF">FRX31_002951</name>
</gene>
<feature type="region of interest" description="Disordered" evidence="1">
    <location>
        <begin position="312"/>
        <end position="526"/>
    </location>
</feature>
<dbReference type="InterPro" id="IPR006880">
    <property type="entry name" value="INO80B_C"/>
</dbReference>
<evidence type="ECO:0000313" key="3">
    <source>
        <dbReference type="EMBL" id="KAF5207462.1"/>
    </source>
</evidence>
<proteinExistence type="predicted"/>
<keyword evidence="4" id="KW-1185">Reference proteome</keyword>
<evidence type="ECO:0000313" key="4">
    <source>
        <dbReference type="Proteomes" id="UP000554482"/>
    </source>
</evidence>
<evidence type="ECO:0000256" key="1">
    <source>
        <dbReference type="SAM" id="MobiDB-lite"/>
    </source>
</evidence>
<accession>A0A7J6XG36</accession>
<name>A0A7J6XG36_THATH</name>
<dbReference type="PANTHER" id="PTHR21561">
    <property type="entry name" value="INO80 COMPLEX SUBUNIT B"/>
    <property type="match status" value="1"/>
</dbReference>
<dbReference type="InterPro" id="IPR029523">
    <property type="entry name" value="INO80B/Ies2"/>
</dbReference>
<dbReference type="Pfam" id="PF04795">
    <property type="entry name" value="PAPA-1"/>
    <property type="match status" value="1"/>
</dbReference>
<feature type="region of interest" description="Disordered" evidence="1">
    <location>
        <begin position="93"/>
        <end position="114"/>
    </location>
</feature>
<feature type="compositionally biased region" description="Polar residues" evidence="1">
    <location>
        <begin position="192"/>
        <end position="201"/>
    </location>
</feature>
<sequence length="591" mass="65326">MEGFVGSLIKAGDSTVKKKRSKISRGPRSESFPVSRGVLSLSSAPLSNIVSKRFNDENTDCDTISHQEEYNQNQCAVKFPSANRETTEAACKSIRHDDKGSEKPNGINGNDGLKNIDDWGKREGNSKCGNEGIFRTDVFKAGGNFEMLSRKGETCMDIGKTSENRSMGNLNGLGNQNNIRKVKLKMGGITRTLHTNSSSDGSAGGPKPSFPSYVPQTLQDAPDKNHTSKPVDGLKGVPWKDFSEGNFGLRNEDSSKDKMPRHGVSGNKADKSEPVRKSRRVPKRRVLDGDFGEEDEDDEIRYLEKLRSLKITADSGAKHEDAEEGTMHLGNVSRVPKKKRVDHEYVEDLGVSSTSGRKNNKSRLERGSENTYYVEEEEEPTSDGVPDAKSKAQKESVDSSGEARKEMSLTRRQRALQSGKDTSTSLIEFPNGLPPAPSRKQKEKLSEVEQQLKKAEAAQRRRMQMEKAARESEAEAIRKILGQDSSRKKKEDKLKKRRDELAEEKAENARTLPPNTVRWISGPSGTTVTFSEDVGLPSIFKSKPCSYPPPREKCAGPSCSKPYVYRDSKSKLPLCSLECYKAVNGQSNPAT</sequence>
<reference evidence="3 4" key="1">
    <citation type="submission" date="2020-06" db="EMBL/GenBank/DDBJ databases">
        <title>Transcriptomic and genomic resources for Thalictrum thalictroides and T. hernandezii: Facilitating candidate gene discovery in an emerging model plant lineage.</title>
        <authorList>
            <person name="Arias T."/>
            <person name="Riano-Pachon D.M."/>
            <person name="Di Stilio V.S."/>
        </authorList>
    </citation>
    <scope>NUCLEOTIDE SEQUENCE [LARGE SCALE GENOMIC DNA]</scope>
    <source>
        <strain evidence="4">cv. WT478/WT964</strain>
        <tissue evidence="3">Leaves</tissue>
    </source>
</reference>
<dbReference type="OrthoDB" id="2021186at2759"/>
<dbReference type="PANTHER" id="PTHR21561:SF25">
    <property type="entry name" value="OS03G0811500 PROTEIN"/>
    <property type="match status" value="1"/>
</dbReference>
<organism evidence="3 4">
    <name type="scientific">Thalictrum thalictroides</name>
    <name type="common">Rue-anemone</name>
    <name type="synonym">Anemone thalictroides</name>
    <dbReference type="NCBI Taxonomy" id="46969"/>
    <lineage>
        <taxon>Eukaryota</taxon>
        <taxon>Viridiplantae</taxon>
        <taxon>Streptophyta</taxon>
        <taxon>Embryophyta</taxon>
        <taxon>Tracheophyta</taxon>
        <taxon>Spermatophyta</taxon>
        <taxon>Magnoliopsida</taxon>
        <taxon>Ranunculales</taxon>
        <taxon>Ranunculaceae</taxon>
        <taxon>Thalictroideae</taxon>
        <taxon>Thalictrum</taxon>
    </lineage>
</organism>
<dbReference type="Pfam" id="PF04438">
    <property type="entry name" value="zf-HIT"/>
    <property type="match status" value="1"/>
</dbReference>
<evidence type="ECO:0000259" key="2">
    <source>
        <dbReference type="SMART" id="SM01406"/>
    </source>
</evidence>
<feature type="compositionally biased region" description="Basic and acidic residues" evidence="1">
    <location>
        <begin position="250"/>
        <end position="260"/>
    </location>
</feature>
<dbReference type="Proteomes" id="UP000554482">
    <property type="component" value="Unassembled WGS sequence"/>
</dbReference>
<feature type="compositionally biased region" description="Basic and acidic residues" evidence="1">
    <location>
        <begin position="386"/>
        <end position="409"/>
    </location>
</feature>
<protein>
    <submittedName>
        <fullName evidence="3">Hit zinc finger and papa-1-like domain-containing protein</fullName>
    </submittedName>
</protein>
<dbReference type="InterPro" id="IPR007529">
    <property type="entry name" value="Znf_HIT"/>
</dbReference>